<keyword evidence="6 7" id="KW-0414">Isoprene biosynthesis</keyword>
<dbReference type="PANTHER" id="PTHR32125">
    <property type="entry name" value="2-C-METHYL-D-ERYTHRITOL 4-PHOSPHATE CYTIDYLYLTRANSFERASE, CHLOROPLASTIC"/>
    <property type="match status" value="1"/>
</dbReference>
<evidence type="ECO:0000313" key="8">
    <source>
        <dbReference type="EMBL" id="TET13032.1"/>
    </source>
</evidence>
<evidence type="ECO:0000256" key="7">
    <source>
        <dbReference type="HAMAP-Rule" id="MF_00108"/>
    </source>
</evidence>
<dbReference type="GO" id="GO:0050518">
    <property type="term" value="F:2-C-methyl-D-erythritol 4-phosphate cytidylyltransferase activity"/>
    <property type="evidence" value="ECO:0007669"/>
    <property type="project" value="UniProtKB-UniRule"/>
</dbReference>
<name>A0A523S4R8_UNCAE</name>
<comment type="pathway">
    <text evidence="2 7">Isoprenoid biosynthesis; isopentenyl diphosphate biosynthesis via DXP pathway; isopentenyl diphosphate from 1-deoxy-D-xylulose 5-phosphate: step 2/6.</text>
</comment>
<dbReference type="CDD" id="cd02516">
    <property type="entry name" value="CDP-ME_synthetase"/>
    <property type="match status" value="1"/>
</dbReference>
<gene>
    <name evidence="7 8" type="primary">ispD</name>
    <name evidence="8" type="ORF">E3J84_00630</name>
</gene>
<sequence length="233" mass="26232">MRVETIIVGAGKGKRFGEIQPKQFCLLWGKPVLSWTIERFEECKLVDKIILVLPPGMKEHAKKVVLSSFNYRKIKTTVEGGKHRGSSVFQGLQVIDEDTDIVLVHDGVRPLILPHLIEKLIYETKENGAVTLGIPIKETVKKTDKKGLVIKTLDRRNLYSIQTPQGFKKDLIWQAYKMASQSGKWASDDAALVERLGNKVKIIPGDERNIKITTSFDLKLAETLLKQSLVNSI</sequence>
<protein>
    <recommendedName>
        <fullName evidence="7">2-C-methyl-D-erythritol 4-phosphate cytidylyltransferase</fullName>
        <ecNumber evidence="7">2.7.7.60</ecNumber>
    </recommendedName>
    <alternativeName>
        <fullName evidence="7">4-diphosphocytidyl-2C-methyl-D-erythritol synthase</fullName>
    </alternativeName>
    <alternativeName>
        <fullName evidence="7">MEP cytidylyltransferase</fullName>
        <shortName evidence="7">MCT</shortName>
    </alternativeName>
</protein>
<proteinExistence type="inferred from homology"/>
<evidence type="ECO:0000256" key="1">
    <source>
        <dbReference type="ARBA" id="ARBA00001282"/>
    </source>
</evidence>
<dbReference type="SUPFAM" id="SSF53448">
    <property type="entry name" value="Nucleotide-diphospho-sugar transferases"/>
    <property type="match status" value="1"/>
</dbReference>
<feature type="site" description="Transition state stabilizer" evidence="7">
    <location>
        <position position="15"/>
    </location>
</feature>
<dbReference type="GO" id="GO:0019288">
    <property type="term" value="P:isopentenyl diphosphate biosynthetic process, methylerythritol 4-phosphate pathway"/>
    <property type="evidence" value="ECO:0007669"/>
    <property type="project" value="UniProtKB-UniRule"/>
</dbReference>
<dbReference type="PROSITE" id="PS01295">
    <property type="entry name" value="ISPD"/>
    <property type="match status" value="1"/>
</dbReference>
<dbReference type="EC" id="2.7.7.60" evidence="7"/>
<dbReference type="InterPro" id="IPR029044">
    <property type="entry name" value="Nucleotide-diphossugar_trans"/>
</dbReference>
<dbReference type="UniPathway" id="UPA00056">
    <property type="reaction ID" value="UER00093"/>
</dbReference>
<evidence type="ECO:0000313" key="9">
    <source>
        <dbReference type="Proteomes" id="UP000316360"/>
    </source>
</evidence>
<dbReference type="Gene3D" id="3.90.550.10">
    <property type="entry name" value="Spore Coat Polysaccharide Biosynthesis Protein SpsA, Chain A"/>
    <property type="match status" value="1"/>
</dbReference>
<evidence type="ECO:0000256" key="4">
    <source>
        <dbReference type="ARBA" id="ARBA00022679"/>
    </source>
</evidence>
<organism evidence="8 9">
    <name type="scientific">Aerophobetes bacterium</name>
    <dbReference type="NCBI Taxonomy" id="2030807"/>
    <lineage>
        <taxon>Bacteria</taxon>
        <taxon>Candidatus Aerophobota</taxon>
    </lineage>
</organism>
<dbReference type="InterPro" id="IPR001228">
    <property type="entry name" value="IspD"/>
</dbReference>
<comment type="function">
    <text evidence="7">Catalyzes the formation of 4-diphosphocytidyl-2-C-methyl-D-erythritol from CTP and 2-C-methyl-D-erythritol 4-phosphate (MEP).</text>
</comment>
<reference evidence="8 9" key="1">
    <citation type="submission" date="2019-03" db="EMBL/GenBank/DDBJ databases">
        <title>Metabolic potential of uncultured bacteria and archaea associated with petroleum seepage in deep-sea sediments.</title>
        <authorList>
            <person name="Dong X."/>
            <person name="Hubert C."/>
        </authorList>
    </citation>
    <scope>NUCLEOTIDE SEQUENCE [LARGE SCALE GENOMIC DNA]</scope>
    <source>
        <strain evidence="8">E44_bin7</strain>
    </source>
</reference>
<dbReference type="InterPro" id="IPR018294">
    <property type="entry name" value="ISPD_synthase_CS"/>
</dbReference>
<dbReference type="Pfam" id="PF01128">
    <property type="entry name" value="IspD"/>
    <property type="match status" value="1"/>
</dbReference>
<comment type="similarity">
    <text evidence="3 7">Belongs to the IspD/TarI cytidylyltransferase family. IspD subfamily.</text>
</comment>
<dbReference type="EMBL" id="SOKJ01000033">
    <property type="protein sequence ID" value="TET13032.1"/>
    <property type="molecule type" value="Genomic_DNA"/>
</dbReference>
<feature type="site" description="Transition state stabilizer" evidence="7">
    <location>
        <position position="22"/>
    </location>
</feature>
<dbReference type="PANTHER" id="PTHR32125:SF4">
    <property type="entry name" value="2-C-METHYL-D-ERYTHRITOL 4-PHOSPHATE CYTIDYLYLTRANSFERASE, CHLOROPLASTIC"/>
    <property type="match status" value="1"/>
</dbReference>
<dbReference type="NCBIfam" id="TIGR00453">
    <property type="entry name" value="ispD"/>
    <property type="match status" value="1"/>
</dbReference>
<dbReference type="AlphaFoldDB" id="A0A523S4R8"/>
<feature type="site" description="Positions MEP for the nucleophilic attack" evidence="7">
    <location>
        <position position="155"/>
    </location>
</feature>
<dbReference type="HAMAP" id="MF_00108">
    <property type="entry name" value="IspD"/>
    <property type="match status" value="1"/>
</dbReference>
<evidence type="ECO:0000256" key="5">
    <source>
        <dbReference type="ARBA" id="ARBA00022695"/>
    </source>
</evidence>
<accession>A0A523S4R8</accession>
<keyword evidence="4 7" id="KW-0808">Transferase</keyword>
<evidence type="ECO:0000256" key="6">
    <source>
        <dbReference type="ARBA" id="ARBA00023229"/>
    </source>
</evidence>
<dbReference type="InterPro" id="IPR034683">
    <property type="entry name" value="IspD/TarI"/>
</dbReference>
<evidence type="ECO:0000256" key="2">
    <source>
        <dbReference type="ARBA" id="ARBA00004787"/>
    </source>
</evidence>
<comment type="caution">
    <text evidence="8">The sequence shown here is derived from an EMBL/GenBank/DDBJ whole genome shotgun (WGS) entry which is preliminary data.</text>
</comment>
<comment type="catalytic activity">
    <reaction evidence="1 7">
        <text>2-C-methyl-D-erythritol 4-phosphate + CTP + H(+) = 4-CDP-2-C-methyl-D-erythritol + diphosphate</text>
        <dbReference type="Rhea" id="RHEA:13429"/>
        <dbReference type="ChEBI" id="CHEBI:15378"/>
        <dbReference type="ChEBI" id="CHEBI:33019"/>
        <dbReference type="ChEBI" id="CHEBI:37563"/>
        <dbReference type="ChEBI" id="CHEBI:57823"/>
        <dbReference type="ChEBI" id="CHEBI:58262"/>
        <dbReference type="EC" id="2.7.7.60"/>
    </reaction>
</comment>
<evidence type="ECO:0000256" key="3">
    <source>
        <dbReference type="ARBA" id="ARBA00009789"/>
    </source>
</evidence>
<dbReference type="Proteomes" id="UP000316360">
    <property type="component" value="Unassembled WGS sequence"/>
</dbReference>
<dbReference type="FunFam" id="3.90.550.10:FF:000003">
    <property type="entry name" value="2-C-methyl-D-erythritol 4-phosphate cytidylyltransferase"/>
    <property type="match status" value="1"/>
</dbReference>
<feature type="site" description="Positions MEP for the nucleophilic attack" evidence="7">
    <location>
        <position position="211"/>
    </location>
</feature>
<dbReference type="InterPro" id="IPR050088">
    <property type="entry name" value="IspD/TarI_cytidylyltransf_bact"/>
</dbReference>
<keyword evidence="5 7" id="KW-0548">Nucleotidyltransferase</keyword>